<proteinExistence type="predicted"/>
<comment type="catalytic activity">
    <reaction evidence="8">
        <text>L-threonyl-[protein] + ATP = O-phospho-L-threonyl-[protein] + ADP + H(+)</text>
        <dbReference type="Rhea" id="RHEA:46608"/>
        <dbReference type="Rhea" id="RHEA-COMP:11060"/>
        <dbReference type="Rhea" id="RHEA-COMP:11605"/>
        <dbReference type="ChEBI" id="CHEBI:15378"/>
        <dbReference type="ChEBI" id="CHEBI:30013"/>
        <dbReference type="ChEBI" id="CHEBI:30616"/>
        <dbReference type="ChEBI" id="CHEBI:61977"/>
        <dbReference type="ChEBI" id="CHEBI:456216"/>
        <dbReference type="EC" id="2.7.11.1"/>
    </reaction>
</comment>
<dbReference type="PANTHER" id="PTHR24356">
    <property type="entry name" value="SERINE/THREONINE-PROTEIN KINASE"/>
    <property type="match status" value="1"/>
</dbReference>
<dbReference type="GO" id="GO:0005524">
    <property type="term" value="F:ATP binding"/>
    <property type="evidence" value="ECO:0007669"/>
    <property type="project" value="UniProtKB-KW"/>
</dbReference>
<dbReference type="EMBL" id="BSYO01000021">
    <property type="protein sequence ID" value="GMH19618.1"/>
    <property type="molecule type" value="Genomic_DNA"/>
</dbReference>
<dbReference type="AlphaFoldDB" id="A0AAD3XW36"/>
<evidence type="ECO:0000256" key="4">
    <source>
        <dbReference type="ARBA" id="ARBA00022679"/>
    </source>
</evidence>
<comment type="caution">
    <text evidence="11">The sequence shown here is derived from an EMBL/GenBank/DDBJ whole genome shotgun (WGS) entry which is preliminary data.</text>
</comment>
<dbReference type="InterPro" id="IPR000719">
    <property type="entry name" value="Prot_kinase_dom"/>
</dbReference>
<accession>A0AAD3XW36</accession>
<evidence type="ECO:0000256" key="3">
    <source>
        <dbReference type="ARBA" id="ARBA00022553"/>
    </source>
</evidence>
<protein>
    <recommendedName>
        <fullName evidence="1">non-specific serine/threonine protein kinase</fullName>
        <ecNumber evidence="1">2.7.11.1</ecNumber>
    </recommendedName>
</protein>
<dbReference type="Gene3D" id="1.10.510.10">
    <property type="entry name" value="Transferase(Phosphotransferase) domain 1"/>
    <property type="match status" value="1"/>
</dbReference>
<keyword evidence="6" id="KW-0418">Kinase</keyword>
<evidence type="ECO:0000256" key="1">
    <source>
        <dbReference type="ARBA" id="ARBA00012513"/>
    </source>
</evidence>
<name>A0AAD3XW36_NEPGR</name>
<evidence type="ECO:0000256" key="2">
    <source>
        <dbReference type="ARBA" id="ARBA00022527"/>
    </source>
</evidence>
<organism evidence="11 12">
    <name type="scientific">Nepenthes gracilis</name>
    <name type="common">Slender pitcher plant</name>
    <dbReference type="NCBI Taxonomy" id="150966"/>
    <lineage>
        <taxon>Eukaryota</taxon>
        <taxon>Viridiplantae</taxon>
        <taxon>Streptophyta</taxon>
        <taxon>Embryophyta</taxon>
        <taxon>Tracheophyta</taxon>
        <taxon>Spermatophyta</taxon>
        <taxon>Magnoliopsida</taxon>
        <taxon>eudicotyledons</taxon>
        <taxon>Gunneridae</taxon>
        <taxon>Pentapetalae</taxon>
        <taxon>Caryophyllales</taxon>
        <taxon>Nepenthaceae</taxon>
        <taxon>Nepenthes</taxon>
    </lineage>
</organism>
<evidence type="ECO:0000256" key="7">
    <source>
        <dbReference type="ARBA" id="ARBA00022840"/>
    </source>
</evidence>
<dbReference type="GO" id="GO:0007010">
    <property type="term" value="P:cytoskeleton organization"/>
    <property type="evidence" value="ECO:0007669"/>
    <property type="project" value="UniProtKB-ARBA"/>
</dbReference>
<evidence type="ECO:0000256" key="6">
    <source>
        <dbReference type="ARBA" id="ARBA00022777"/>
    </source>
</evidence>
<dbReference type="FunFam" id="1.10.510.10:FF:000024">
    <property type="entry name" value="Probable serine/threonine-protein kinase cot-1"/>
    <property type="match status" value="1"/>
</dbReference>
<dbReference type="SUPFAM" id="SSF56112">
    <property type="entry name" value="Protein kinase-like (PK-like)"/>
    <property type="match status" value="1"/>
</dbReference>
<keyword evidence="2" id="KW-0723">Serine/threonine-protein kinase</keyword>
<dbReference type="PROSITE" id="PS50011">
    <property type="entry name" value="PROTEIN_KINASE_DOM"/>
    <property type="match status" value="1"/>
</dbReference>
<dbReference type="GO" id="GO:0035556">
    <property type="term" value="P:intracellular signal transduction"/>
    <property type="evidence" value="ECO:0007669"/>
    <property type="project" value="TreeGrafter"/>
</dbReference>
<comment type="catalytic activity">
    <reaction evidence="9">
        <text>L-seryl-[protein] + ATP = O-phospho-L-seryl-[protein] + ADP + H(+)</text>
        <dbReference type="Rhea" id="RHEA:17989"/>
        <dbReference type="Rhea" id="RHEA-COMP:9863"/>
        <dbReference type="Rhea" id="RHEA-COMP:11604"/>
        <dbReference type="ChEBI" id="CHEBI:15378"/>
        <dbReference type="ChEBI" id="CHEBI:29999"/>
        <dbReference type="ChEBI" id="CHEBI:30616"/>
        <dbReference type="ChEBI" id="CHEBI:83421"/>
        <dbReference type="ChEBI" id="CHEBI:456216"/>
        <dbReference type="EC" id="2.7.11.1"/>
    </reaction>
</comment>
<dbReference type="PANTHER" id="PTHR24356:SF395">
    <property type="entry name" value="SERINE_THREONINE PROTEIN KINASE IRE-RELATED"/>
    <property type="match status" value="1"/>
</dbReference>
<keyword evidence="3" id="KW-0597">Phosphoprotein</keyword>
<evidence type="ECO:0000256" key="5">
    <source>
        <dbReference type="ARBA" id="ARBA00022741"/>
    </source>
</evidence>
<dbReference type="EC" id="2.7.11.1" evidence="1"/>
<dbReference type="GO" id="GO:0004674">
    <property type="term" value="F:protein serine/threonine kinase activity"/>
    <property type="evidence" value="ECO:0007669"/>
    <property type="project" value="UniProtKB-KW"/>
</dbReference>
<keyword evidence="12" id="KW-1185">Reference proteome</keyword>
<evidence type="ECO:0000313" key="11">
    <source>
        <dbReference type="EMBL" id="GMH19618.1"/>
    </source>
</evidence>
<reference evidence="11" key="1">
    <citation type="submission" date="2023-05" db="EMBL/GenBank/DDBJ databases">
        <title>Nepenthes gracilis genome sequencing.</title>
        <authorList>
            <person name="Fukushima K."/>
        </authorList>
    </citation>
    <scope>NUCLEOTIDE SEQUENCE</scope>
    <source>
        <strain evidence="11">SING2019-196</strain>
    </source>
</reference>
<sequence>MKYFNRGDLYSLLRNLRCLDEDMARVYILEVVLALEYLHSLNVVHKDVKLDDLLISLDGLSKVGLIISTNALSGPSASGNAFLDDDTTNLATRHSSKRALLQNPSVVSTPDDLAPEILLGMGHGATVDCWSVGAILFELLVGIPPFNANSPQQNFNNNMNQGLYQPKIQEEMSNKTYDWINPLLIGSPAQWLGATGAKEVKGTYFLQGY</sequence>
<evidence type="ECO:0000256" key="8">
    <source>
        <dbReference type="ARBA" id="ARBA00047899"/>
    </source>
</evidence>
<dbReference type="InterPro" id="IPR050236">
    <property type="entry name" value="Ser_Thr_kinase_AGC"/>
</dbReference>
<evidence type="ECO:0000256" key="9">
    <source>
        <dbReference type="ARBA" id="ARBA00048679"/>
    </source>
</evidence>
<gene>
    <name evidence="11" type="ORF">Nepgr_021459</name>
</gene>
<evidence type="ECO:0000259" key="10">
    <source>
        <dbReference type="PROSITE" id="PS50011"/>
    </source>
</evidence>
<keyword evidence="5" id="KW-0547">Nucleotide-binding</keyword>
<keyword evidence="7" id="KW-0067">ATP-binding</keyword>
<keyword evidence="4" id="KW-0808">Transferase</keyword>
<feature type="domain" description="Protein kinase" evidence="10">
    <location>
        <begin position="1"/>
        <end position="206"/>
    </location>
</feature>
<dbReference type="Pfam" id="PF00069">
    <property type="entry name" value="Pkinase"/>
    <property type="match status" value="2"/>
</dbReference>
<dbReference type="SMART" id="SM00220">
    <property type="entry name" value="S_TKc"/>
    <property type="match status" value="1"/>
</dbReference>
<evidence type="ECO:0000313" key="12">
    <source>
        <dbReference type="Proteomes" id="UP001279734"/>
    </source>
</evidence>
<dbReference type="InterPro" id="IPR011009">
    <property type="entry name" value="Kinase-like_dom_sf"/>
</dbReference>
<dbReference type="Proteomes" id="UP001279734">
    <property type="component" value="Unassembled WGS sequence"/>
</dbReference>